<dbReference type="RefSeq" id="WP_116567568.1">
    <property type="nucleotide sequence ID" value="NZ_QDKP01000036.1"/>
</dbReference>
<gene>
    <name evidence="2" type="ORF">DDF65_12095</name>
</gene>
<keyword evidence="3" id="KW-1185">Reference proteome</keyword>
<evidence type="ECO:0000313" key="3">
    <source>
        <dbReference type="Proteomes" id="UP000244913"/>
    </source>
</evidence>
<keyword evidence="1" id="KW-0732">Signal</keyword>
<feature type="signal peptide" evidence="1">
    <location>
        <begin position="1"/>
        <end position="21"/>
    </location>
</feature>
<reference evidence="2 3" key="1">
    <citation type="submission" date="2018-04" db="EMBL/GenBank/DDBJ databases">
        <title>The genome sequence of Caulobacter sp. 736.</title>
        <authorList>
            <person name="Gao J."/>
            <person name="Sun J."/>
        </authorList>
    </citation>
    <scope>NUCLEOTIDE SEQUENCE [LARGE SCALE GENOMIC DNA]</scope>
    <source>
        <strain evidence="2 3">736</strain>
    </source>
</reference>
<dbReference type="AlphaFoldDB" id="A0A2T9JFR8"/>
<evidence type="ECO:0000256" key="1">
    <source>
        <dbReference type="SAM" id="SignalP"/>
    </source>
</evidence>
<dbReference type="EMBL" id="QDKP01000036">
    <property type="protein sequence ID" value="PVM82532.1"/>
    <property type="molecule type" value="Genomic_DNA"/>
</dbReference>
<feature type="chain" id="PRO_5015743829" evidence="1">
    <location>
        <begin position="22"/>
        <end position="290"/>
    </location>
</feature>
<accession>A0A2T9JFR8</accession>
<sequence>MKSWLIAVAAAVAGLAGAAHAGTPYPVKMKCPVGGESFVYTDTMSYSTWGQRPDGKPYGSWEFPRPIPTCPGNGLAVYKSFSKAELKALPALLASDDYRRMVQEDTSYYRAAWLERALKGEGDPLWLVLQASWQSDADPARKARYQRAFIAGAEALPAKPDDLQWLGIMAKVVNARRELGEFDAAKADLARLDVDKQLAALPAPPAEGQEPEAVANRRGILNFLKKLGAAVDRGDASAEPIDMIPPMAAAHQCVDLEAKGKSHEVCKSERVAKFLESMREAGKSRDAAGS</sequence>
<name>A0A2T9JFR8_9CAUL</name>
<protein>
    <submittedName>
        <fullName evidence="2">Uncharacterized protein</fullName>
    </submittedName>
</protein>
<comment type="caution">
    <text evidence="2">The sequence shown here is derived from an EMBL/GenBank/DDBJ whole genome shotgun (WGS) entry which is preliminary data.</text>
</comment>
<evidence type="ECO:0000313" key="2">
    <source>
        <dbReference type="EMBL" id="PVM82532.1"/>
    </source>
</evidence>
<organism evidence="2 3">
    <name type="scientific">Caulobacter radicis</name>
    <dbReference type="NCBI Taxonomy" id="2172650"/>
    <lineage>
        <taxon>Bacteria</taxon>
        <taxon>Pseudomonadati</taxon>
        <taxon>Pseudomonadota</taxon>
        <taxon>Alphaproteobacteria</taxon>
        <taxon>Caulobacterales</taxon>
        <taxon>Caulobacteraceae</taxon>
        <taxon>Caulobacter</taxon>
    </lineage>
</organism>
<proteinExistence type="predicted"/>
<dbReference type="Proteomes" id="UP000244913">
    <property type="component" value="Unassembled WGS sequence"/>
</dbReference>